<comment type="caution">
    <text evidence="2">The sequence shown here is derived from an EMBL/GenBank/DDBJ whole genome shotgun (WGS) entry which is preliminary data.</text>
</comment>
<keyword evidence="3" id="KW-1185">Reference proteome</keyword>
<sequence length="275" mass="30958">MEKFVINLIGTYLNVLSHISGDYAAKKALHIFSKPRKGSLKAQQIAFLNSARKENLIYENFKIATYHWKGDKSTILLVHGWESNSARWKNKIHHFIAEGFNIVALDAPAHGASGSKLFNALLYSEFINVVAQKYNPEVIIGHSVGGMAAVFFQQKYQLSSLNKLVLLGAPSEFETILKNYIQLLGYNRKIEKHLHRIILRKFGAKPSEFSTSKFSKNIETEGLIIHDIKDMIIPYSDAKLINQSLKNSNLISTQGLGHSLNSTSVTKDIIKFLKK</sequence>
<evidence type="ECO:0000259" key="1">
    <source>
        <dbReference type="Pfam" id="PF00561"/>
    </source>
</evidence>
<dbReference type="Pfam" id="PF00561">
    <property type="entry name" value="Abhydrolase_1"/>
    <property type="match status" value="1"/>
</dbReference>
<dbReference type="InterPro" id="IPR029058">
    <property type="entry name" value="AB_hydrolase_fold"/>
</dbReference>
<dbReference type="OrthoDB" id="9785847at2"/>
<dbReference type="Proteomes" id="UP000291142">
    <property type="component" value="Unassembled WGS sequence"/>
</dbReference>
<gene>
    <name evidence="2" type="ORF">EYD45_16115</name>
</gene>
<dbReference type="RefSeq" id="WP_130965700.1">
    <property type="nucleotide sequence ID" value="NZ_SIRT01000019.1"/>
</dbReference>
<dbReference type="EMBL" id="SIRT01000019">
    <property type="protein sequence ID" value="TBM98854.1"/>
    <property type="molecule type" value="Genomic_DNA"/>
</dbReference>
<dbReference type="InterPro" id="IPR000073">
    <property type="entry name" value="AB_hydrolase_1"/>
</dbReference>
<dbReference type="SUPFAM" id="SSF53474">
    <property type="entry name" value="alpha/beta-Hydrolases"/>
    <property type="match status" value="1"/>
</dbReference>
<dbReference type="PANTHER" id="PTHR46438">
    <property type="entry name" value="ALPHA/BETA-HYDROLASES SUPERFAMILY PROTEIN"/>
    <property type="match status" value="1"/>
</dbReference>
<organism evidence="2 3">
    <name type="scientific">Hyunsoonleella flava</name>
    <dbReference type="NCBI Taxonomy" id="2527939"/>
    <lineage>
        <taxon>Bacteria</taxon>
        <taxon>Pseudomonadati</taxon>
        <taxon>Bacteroidota</taxon>
        <taxon>Flavobacteriia</taxon>
        <taxon>Flavobacteriales</taxon>
        <taxon>Flavobacteriaceae</taxon>
    </lineage>
</organism>
<evidence type="ECO:0000313" key="2">
    <source>
        <dbReference type="EMBL" id="TBM98854.1"/>
    </source>
</evidence>
<protein>
    <submittedName>
        <fullName evidence="2">Alpha/beta hydrolase</fullName>
    </submittedName>
</protein>
<keyword evidence="2" id="KW-0378">Hydrolase</keyword>
<reference evidence="2 3" key="1">
    <citation type="submission" date="2019-02" db="EMBL/GenBank/DDBJ databases">
        <title>Hyunsoonleella sp., isolated from marine sediment.</title>
        <authorList>
            <person name="Liu B.-T."/>
        </authorList>
    </citation>
    <scope>NUCLEOTIDE SEQUENCE [LARGE SCALE GENOMIC DNA]</scope>
    <source>
        <strain evidence="2 3">T58</strain>
    </source>
</reference>
<dbReference type="PANTHER" id="PTHR46438:SF11">
    <property type="entry name" value="LIPASE-RELATED"/>
    <property type="match status" value="1"/>
</dbReference>
<name>A0A4Q9FB28_9FLAO</name>
<accession>A0A4Q9FB28</accession>
<dbReference type="Gene3D" id="3.40.50.1820">
    <property type="entry name" value="alpha/beta hydrolase"/>
    <property type="match status" value="1"/>
</dbReference>
<evidence type="ECO:0000313" key="3">
    <source>
        <dbReference type="Proteomes" id="UP000291142"/>
    </source>
</evidence>
<proteinExistence type="predicted"/>
<dbReference type="GO" id="GO:0016787">
    <property type="term" value="F:hydrolase activity"/>
    <property type="evidence" value="ECO:0007669"/>
    <property type="project" value="UniProtKB-KW"/>
</dbReference>
<dbReference type="AlphaFoldDB" id="A0A4Q9FB28"/>
<feature type="domain" description="AB hydrolase-1" evidence="1">
    <location>
        <begin position="74"/>
        <end position="183"/>
    </location>
</feature>